<reference evidence="2" key="1">
    <citation type="submission" date="2021-02" db="EMBL/GenBank/DDBJ databases">
        <authorList>
            <person name="Dougan E. K."/>
            <person name="Rhodes N."/>
            <person name="Thang M."/>
            <person name="Chan C."/>
        </authorList>
    </citation>
    <scope>NUCLEOTIDE SEQUENCE</scope>
</reference>
<evidence type="ECO:0000313" key="3">
    <source>
        <dbReference type="Proteomes" id="UP000654075"/>
    </source>
</evidence>
<evidence type="ECO:0000313" key="2">
    <source>
        <dbReference type="EMBL" id="CAE8637383.1"/>
    </source>
</evidence>
<name>A0A813HI56_POLGL</name>
<comment type="caution">
    <text evidence="2">The sequence shown here is derived from an EMBL/GenBank/DDBJ whole genome shotgun (WGS) entry which is preliminary data.</text>
</comment>
<sequence length="1216" mass="134720">DAIPSRPSIALNTQAASKLAALEARRLKLSDTLKYLRTKLTQRGPDKRRRGNKDVARVALKLLQTGKPWDLKIGGAAHDVLTKEGEEGVSLQTLSSAVSFFAPDCKTLSRARDRPIRGLPRWKQLPRLRSKNFPLGLPYLAAHDKEKVETSNLIARRTASWCKALRRAGLAFIIENPDNSYLWMLEEYLELAKLSGVRDIDSHNCMRGGDRKKFAKFRVFKCAEAEKTLGKVCREEGGVCDKSGVPHMSFKPVVSPDGNVTFKTEGEAEYPQGMCDAIAEVVKAHPGTLSEEEKARLVYSFSEIFAEPNAPATTAVQSLESSHPADLPALVEGEMEDAPTAAAGMGEPCAAEENSRIPGAAGGYEAKIWRVLKTKPSKGIDEGTDMDLERTGVWNNSIIRKHPGPDRPGKVVLRTSEESNRDRRARENRECLGGMRSPWRTVGKLPSLRKVGKRCRKVVEDYLTKHPEALAIMRGLGSTPDDEGRARIAEVGGEIRSNLKSELRAGNEVSAAKCKWDAGLLKAFLRESEDPDQELAEWAVKGAPMGVAVKISQSGIFPEVADGARAQEDLNEIVTKFEPAANYKSVERQREPAAEEIDRVITKGYASWRATWEELLEEFGEVVASKMACIIKERPDGTLKVRLVADLRRSGCNEFVSASERIVLPRPSEAVEDITALSEALEEGEEVWLGVADFAGAFHTWALHPSERKFVVVRHPKKGYVVYDTVLFGGAGCLLVWGRGAAFLGRAGQSLFECDELRIEVYVDEPLIAIRGTEREATRKMLTLLLFWAAFGPDIAWNKASFGRSATWIGAKFDVLDGENFSVEIPEKYTREMREETEDLSNKKAADINRMQKFVGKGSWASGLVPILGTMLSPLWAAMKDVNKSGVIDDSNEGLIPIVRIAHALAWLREFFKEENREKYLKRQYFVIRHRWSARVCITVDASPRGFGAWLAVDGTPSTWLAGAWTDEDATRLGARIGNCQGQNAWEALGILICFRTWLCTVAKERVRLRSDSVNALVAIAKERSKSQAVNLIAREIALDLAELNYVVDLETVHLPAVFNDWADALSRMCEDDKKYTREIKGNGYSRVRACTCLDFPVPLCTIHCSDSVVRRVQTEEATGDSPLLPTESRKFPSAAGTAETWKKWLEGLTYKDATGHSPRRSGAQSHTRLGVPVWLVAGLGRWGSRAVFGCIEGAIREEENDEPEEACLGPPQEVY</sequence>
<feature type="region of interest" description="Disordered" evidence="1">
    <location>
        <begin position="397"/>
        <end position="427"/>
    </location>
</feature>
<feature type="non-terminal residue" evidence="2">
    <location>
        <position position="1216"/>
    </location>
</feature>
<dbReference type="PANTHER" id="PTHR33050">
    <property type="entry name" value="REVERSE TRANSCRIPTASE DOMAIN-CONTAINING PROTEIN"/>
    <property type="match status" value="1"/>
</dbReference>
<gene>
    <name evidence="2" type="ORF">PGLA1383_LOCUS52749</name>
</gene>
<dbReference type="EMBL" id="CAJNNV010031690">
    <property type="protein sequence ID" value="CAE8637383.1"/>
    <property type="molecule type" value="Genomic_DNA"/>
</dbReference>
<organism evidence="2 3">
    <name type="scientific">Polarella glacialis</name>
    <name type="common">Dinoflagellate</name>
    <dbReference type="NCBI Taxonomy" id="89957"/>
    <lineage>
        <taxon>Eukaryota</taxon>
        <taxon>Sar</taxon>
        <taxon>Alveolata</taxon>
        <taxon>Dinophyceae</taxon>
        <taxon>Suessiales</taxon>
        <taxon>Suessiaceae</taxon>
        <taxon>Polarella</taxon>
    </lineage>
</organism>
<keyword evidence="3" id="KW-1185">Reference proteome</keyword>
<dbReference type="OrthoDB" id="445734at2759"/>
<protein>
    <submittedName>
        <fullName evidence="2">Uncharacterized protein</fullName>
    </submittedName>
</protein>
<dbReference type="AlphaFoldDB" id="A0A813HI56"/>
<dbReference type="InterPro" id="IPR052055">
    <property type="entry name" value="Hepadnavirus_pol/RT"/>
</dbReference>
<dbReference type="SUPFAM" id="SSF56672">
    <property type="entry name" value="DNA/RNA polymerases"/>
    <property type="match status" value="1"/>
</dbReference>
<evidence type="ECO:0000256" key="1">
    <source>
        <dbReference type="SAM" id="MobiDB-lite"/>
    </source>
</evidence>
<dbReference type="Proteomes" id="UP000654075">
    <property type="component" value="Unassembled WGS sequence"/>
</dbReference>
<accession>A0A813HI56</accession>
<dbReference type="InterPro" id="IPR043502">
    <property type="entry name" value="DNA/RNA_pol_sf"/>
</dbReference>
<feature type="compositionally biased region" description="Basic and acidic residues" evidence="1">
    <location>
        <begin position="403"/>
        <end position="427"/>
    </location>
</feature>
<dbReference type="PANTHER" id="PTHR33050:SF7">
    <property type="entry name" value="RIBONUCLEASE H"/>
    <property type="match status" value="1"/>
</dbReference>
<proteinExistence type="predicted"/>